<keyword evidence="3" id="KW-1185">Reference proteome</keyword>
<dbReference type="EMBL" id="FMUS01000019">
    <property type="protein sequence ID" value="SCY87547.1"/>
    <property type="molecule type" value="Genomic_DNA"/>
</dbReference>
<keyword evidence="1" id="KW-1133">Transmembrane helix</keyword>
<dbReference type="AlphaFoldDB" id="A0A1G5JGY2"/>
<proteinExistence type="predicted"/>
<reference evidence="2 3" key="1">
    <citation type="submission" date="2016-10" db="EMBL/GenBank/DDBJ databases">
        <authorList>
            <person name="de Groot N.N."/>
        </authorList>
    </citation>
    <scope>NUCLEOTIDE SEQUENCE [LARGE SCALE GENOMIC DNA]</scope>
    <source>
        <strain evidence="2 3">DSM 18978</strain>
    </source>
</reference>
<accession>A0A1G5JGY2</accession>
<evidence type="ECO:0000256" key="1">
    <source>
        <dbReference type="SAM" id="Phobius"/>
    </source>
</evidence>
<dbReference type="Proteomes" id="UP000198636">
    <property type="component" value="Unassembled WGS sequence"/>
</dbReference>
<protein>
    <submittedName>
        <fullName evidence="2">Putative F0F1-ATPase subunit Ca2+/Mg2+ transporter</fullName>
    </submittedName>
</protein>
<organism evidence="2 3">
    <name type="scientific">Alkaliphilus peptidifermentans DSM 18978</name>
    <dbReference type="NCBI Taxonomy" id="1120976"/>
    <lineage>
        <taxon>Bacteria</taxon>
        <taxon>Bacillati</taxon>
        <taxon>Bacillota</taxon>
        <taxon>Clostridia</taxon>
        <taxon>Peptostreptococcales</taxon>
        <taxon>Natronincolaceae</taxon>
        <taxon>Alkaliphilus</taxon>
    </lineage>
</organism>
<evidence type="ECO:0000313" key="2">
    <source>
        <dbReference type="EMBL" id="SCY87547.1"/>
    </source>
</evidence>
<dbReference type="RefSeq" id="WP_091545004.1">
    <property type="nucleotide sequence ID" value="NZ_FMUS01000019.1"/>
</dbReference>
<feature type="transmembrane region" description="Helical" evidence="1">
    <location>
        <begin position="45"/>
        <end position="66"/>
    </location>
</feature>
<evidence type="ECO:0000313" key="3">
    <source>
        <dbReference type="Proteomes" id="UP000198636"/>
    </source>
</evidence>
<name>A0A1G5JGY2_9FIRM</name>
<gene>
    <name evidence="2" type="ORF">SAMN03080606_02854</name>
</gene>
<dbReference type="Pfam" id="PF09527">
    <property type="entry name" value="ATPase_gene1"/>
    <property type="match status" value="1"/>
</dbReference>
<dbReference type="OrthoDB" id="1708087at2"/>
<feature type="transmembrane region" description="Helical" evidence="1">
    <location>
        <begin position="12"/>
        <end position="33"/>
    </location>
</feature>
<dbReference type="InterPro" id="IPR032820">
    <property type="entry name" value="ATPase_put"/>
</dbReference>
<sequence length="76" mass="8571">MAGKKGHMFENLALISYIGISMIVPIIGGVYLGRWIDSRLNSQPIFLFVLIIMGVIVAFMNLFKVATKDIDKKKRK</sequence>
<keyword evidence="1" id="KW-0472">Membrane</keyword>
<keyword evidence="1" id="KW-0812">Transmembrane</keyword>
<dbReference type="STRING" id="1120976.SAMN03080606_02854"/>